<organism evidence="1 2">
    <name type="scientific">Cuscuta campestris</name>
    <dbReference type="NCBI Taxonomy" id="132261"/>
    <lineage>
        <taxon>Eukaryota</taxon>
        <taxon>Viridiplantae</taxon>
        <taxon>Streptophyta</taxon>
        <taxon>Embryophyta</taxon>
        <taxon>Tracheophyta</taxon>
        <taxon>Spermatophyta</taxon>
        <taxon>Magnoliopsida</taxon>
        <taxon>eudicotyledons</taxon>
        <taxon>Gunneridae</taxon>
        <taxon>Pentapetalae</taxon>
        <taxon>asterids</taxon>
        <taxon>lamiids</taxon>
        <taxon>Solanales</taxon>
        <taxon>Convolvulaceae</taxon>
        <taxon>Cuscuteae</taxon>
        <taxon>Cuscuta</taxon>
        <taxon>Cuscuta subgen. Grammica</taxon>
        <taxon>Cuscuta sect. Cleistogrammica</taxon>
    </lineage>
</organism>
<dbReference type="EMBL" id="OOIL02006568">
    <property type="protein sequence ID" value="VFQ98209.1"/>
    <property type="molecule type" value="Genomic_DNA"/>
</dbReference>
<evidence type="ECO:0000313" key="2">
    <source>
        <dbReference type="Proteomes" id="UP000595140"/>
    </source>
</evidence>
<dbReference type="AlphaFoldDB" id="A0A484NBD5"/>
<keyword evidence="2" id="KW-1185">Reference proteome</keyword>
<reference evidence="1 2" key="1">
    <citation type="submission" date="2018-04" db="EMBL/GenBank/DDBJ databases">
        <authorList>
            <person name="Vogel A."/>
        </authorList>
    </citation>
    <scope>NUCLEOTIDE SEQUENCE [LARGE SCALE GENOMIC DNA]</scope>
</reference>
<sequence length="69" mass="8170">MKRKYFLKQSLFVCVCVNRVLYQYIFASIQQKMVLYLVVVRGSFSCIQDGENLKENYIMQKSSKSLFLT</sequence>
<proteinExistence type="predicted"/>
<name>A0A484NBD5_9ASTE</name>
<evidence type="ECO:0000313" key="1">
    <source>
        <dbReference type="EMBL" id="VFQ98209.1"/>
    </source>
</evidence>
<gene>
    <name evidence="1" type="ORF">CCAM_LOCUS39985</name>
</gene>
<accession>A0A484NBD5</accession>
<dbReference type="Proteomes" id="UP000595140">
    <property type="component" value="Unassembled WGS sequence"/>
</dbReference>
<protein>
    <submittedName>
        <fullName evidence="1">Uncharacterized protein</fullName>
    </submittedName>
</protein>